<feature type="non-terminal residue" evidence="2">
    <location>
        <position position="108"/>
    </location>
</feature>
<dbReference type="EMBL" id="LXQA010046489">
    <property type="protein sequence ID" value="MCI01570.1"/>
    <property type="molecule type" value="Genomic_DNA"/>
</dbReference>
<protein>
    <submittedName>
        <fullName evidence="2">Uncharacterized protein</fullName>
    </submittedName>
</protein>
<accession>A0A392NQS8</accession>
<evidence type="ECO:0000313" key="3">
    <source>
        <dbReference type="Proteomes" id="UP000265520"/>
    </source>
</evidence>
<organism evidence="2 3">
    <name type="scientific">Trifolium medium</name>
    <dbReference type="NCBI Taxonomy" id="97028"/>
    <lineage>
        <taxon>Eukaryota</taxon>
        <taxon>Viridiplantae</taxon>
        <taxon>Streptophyta</taxon>
        <taxon>Embryophyta</taxon>
        <taxon>Tracheophyta</taxon>
        <taxon>Spermatophyta</taxon>
        <taxon>Magnoliopsida</taxon>
        <taxon>eudicotyledons</taxon>
        <taxon>Gunneridae</taxon>
        <taxon>Pentapetalae</taxon>
        <taxon>rosids</taxon>
        <taxon>fabids</taxon>
        <taxon>Fabales</taxon>
        <taxon>Fabaceae</taxon>
        <taxon>Papilionoideae</taxon>
        <taxon>50 kb inversion clade</taxon>
        <taxon>NPAAA clade</taxon>
        <taxon>Hologalegina</taxon>
        <taxon>IRL clade</taxon>
        <taxon>Trifolieae</taxon>
        <taxon>Trifolium</taxon>
    </lineage>
</organism>
<name>A0A392NQS8_9FABA</name>
<evidence type="ECO:0000256" key="1">
    <source>
        <dbReference type="SAM" id="MobiDB-lite"/>
    </source>
</evidence>
<evidence type="ECO:0000313" key="2">
    <source>
        <dbReference type="EMBL" id="MCI01570.1"/>
    </source>
</evidence>
<proteinExistence type="predicted"/>
<dbReference type="Proteomes" id="UP000265520">
    <property type="component" value="Unassembled WGS sequence"/>
</dbReference>
<feature type="region of interest" description="Disordered" evidence="1">
    <location>
        <begin position="42"/>
        <end position="73"/>
    </location>
</feature>
<keyword evidence="3" id="KW-1185">Reference proteome</keyword>
<feature type="compositionally biased region" description="Basic and acidic residues" evidence="1">
    <location>
        <begin position="55"/>
        <end position="73"/>
    </location>
</feature>
<comment type="caution">
    <text evidence="2">The sequence shown here is derived from an EMBL/GenBank/DDBJ whole genome shotgun (WGS) entry which is preliminary data.</text>
</comment>
<sequence length="108" mass="12715">MVQMAASGLNYDIRKRIFSQHLMDMSQLAESARQIEKLNAEKDKLKKSVKQPHTGSERYYRNDKERYPRKDKDHHIALVEEEEYDDDIDDDVPIQDIHLAELKSGPPY</sequence>
<dbReference type="AlphaFoldDB" id="A0A392NQS8"/>
<reference evidence="2 3" key="1">
    <citation type="journal article" date="2018" name="Front. Plant Sci.">
        <title>Red Clover (Trifolium pratense) and Zigzag Clover (T. medium) - A Picture of Genomic Similarities and Differences.</title>
        <authorList>
            <person name="Dluhosova J."/>
            <person name="Istvanek J."/>
            <person name="Nedelnik J."/>
            <person name="Repkova J."/>
        </authorList>
    </citation>
    <scope>NUCLEOTIDE SEQUENCE [LARGE SCALE GENOMIC DNA]</scope>
    <source>
        <strain evidence="3">cv. 10/8</strain>
        <tissue evidence="2">Leaf</tissue>
    </source>
</reference>